<gene>
    <name evidence="1" type="ORF">G6N74_05515</name>
</gene>
<dbReference type="Proteomes" id="UP000481252">
    <property type="component" value="Unassembled WGS sequence"/>
</dbReference>
<protein>
    <submittedName>
        <fullName evidence="1">DUF721 domain-containing protein</fullName>
    </submittedName>
</protein>
<dbReference type="PIRSF" id="PIRSF032064">
    <property type="entry name" value="UCP032064"/>
    <property type="match status" value="1"/>
</dbReference>
<evidence type="ECO:0000313" key="2">
    <source>
        <dbReference type="Proteomes" id="UP000481252"/>
    </source>
</evidence>
<keyword evidence="2" id="KW-1185">Reference proteome</keyword>
<dbReference type="Pfam" id="PF05258">
    <property type="entry name" value="DciA"/>
    <property type="match status" value="1"/>
</dbReference>
<dbReference type="InterPro" id="IPR007922">
    <property type="entry name" value="DciA-like"/>
</dbReference>
<proteinExistence type="predicted"/>
<sequence length="168" mass="18313">MAGKSRYGNPVPVSDLATEILDPVLRKRAGISVGLVQSWEEIVGPRIAAKSRPEKIQWPRRLHEDDPFEPATLIVACEGLAALHLQHETGEVIGRVNAFLGFTAIGRIRIVQKALIDTSLPPKPRPRTLTDGEKTKLAGTVEKIEDDGLRAALERLGATIIGTEKKKS</sequence>
<dbReference type="EMBL" id="JAAKZG010000002">
    <property type="protein sequence ID" value="NGN40516.1"/>
    <property type="molecule type" value="Genomic_DNA"/>
</dbReference>
<accession>A0A7C9R5R2</accession>
<dbReference type="InterPro" id="IPR010593">
    <property type="entry name" value="DUF1159"/>
</dbReference>
<comment type="caution">
    <text evidence="1">The sequence shown here is derived from an EMBL/GenBank/DDBJ whole genome shotgun (WGS) entry which is preliminary data.</text>
</comment>
<name>A0A7C9R5R2_9HYPH</name>
<evidence type="ECO:0000313" key="1">
    <source>
        <dbReference type="EMBL" id="NGN40516.1"/>
    </source>
</evidence>
<organism evidence="1 2">
    <name type="scientific">Mesorhizobium zhangyense</name>
    <dbReference type="NCBI Taxonomy" id="1776730"/>
    <lineage>
        <taxon>Bacteria</taxon>
        <taxon>Pseudomonadati</taxon>
        <taxon>Pseudomonadota</taxon>
        <taxon>Alphaproteobacteria</taxon>
        <taxon>Hyphomicrobiales</taxon>
        <taxon>Phyllobacteriaceae</taxon>
        <taxon>Mesorhizobium</taxon>
    </lineage>
</organism>
<reference evidence="1 2" key="1">
    <citation type="submission" date="2020-02" db="EMBL/GenBank/DDBJ databases">
        <title>Genome sequence of the type strain CGMCC 1.15528 of Mesorhizobium zhangyense.</title>
        <authorList>
            <person name="Gao J."/>
            <person name="Sun J."/>
        </authorList>
    </citation>
    <scope>NUCLEOTIDE SEQUENCE [LARGE SCALE GENOMIC DNA]</scope>
    <source>
        <strain evidence="1 2">CGMCC 1.15528</strain>
    </source>
</reference>
<dbReference type="RefSeq" id="WP_165115183.1">
    <property type="nucleotide sequence ID" value="NZ_JAAKZG010000002.1"/>
</dbReference>
<dbReference type="AlphaFoldDB" id="A0A7C9R5R2"/>